<feature type="region of interest" description="Disordered" evidence="2">
    <location>
        <begin position="478"/>
        <end position="537"/>
    </location>
</feature>
<dbReference type="OrthoDB" id="5357220at2759"/>
<feature type="compositionally biased region" description="Polar residues" evidence="2">
    <location>
        <begin position="162"/>
        <end position="172"/>
    </location>
</feature>
<comment type="caution">
    <text evidence="3">The sequence shown here is derived from an EMBL/GenBank/DDBJ whole genome shotgun (WGS) entry which is preliminary data.</text>
</comment>
<accession>A0A8H7Y091</accession>
<feature type="compositionally biased region" description="Low complexity" evidence="2">
    <location>
        <begin position="327"/>
        <end position="380"/>
    </location>
</feature>
<feature type="compositionally biased region" description="Low complexity" evidence="2">
    <location>
        <begin position="254"/>
        <end position="275"/>
    </location>
</feature>
<reference evidence="3" key="1">
    <citation type="submission" date="2021-02" db="EMBL/GenBank/DDBJ databases">
        <title>Psilocybe cubensis genome.</title>
        <authorList>
            <person name="Mckernan K.J."/>
            <person name="Crawford S."/>
            <person name="Trippe A."/>
            <person name="Kane L.T."/>
            <person name="Mclaughlin S."/>
        </authorList>
    </citation>
    <scope>NUCLEOTIDE SEQUENCE [LARGE SCALE GENOMIC DNA]</scope>
    <source>
        <strain evidence="3">MGC-MH-2018</strain>
    </source>
</reference>
<feature type="compositionally biased region" description="Low complexity" evidence="2">
    <location>
        <begin position="388"/>
        <end position="406"/>
    </location>
</feature>
<dbReference type="AlphaFoldDB" id="A0A8H7Y091"/>
<feature type="compositionally biased region" description="Low complexity" evidence="2">
    <location>
        <begin position="430"/>
        <end position="459"/>
    </location>
</feature>
<gene>
    <name evidence="3" type="ORF">JR316_005433</name>
</gene>
<evidence type="ECO:0000256" key="1">
    <source>
        <dbReference type="SAM" id="Coils"/>
    </source>
</evidence>
<dbReference type="InterPro" id="IPR012535">
    <property type="entry name" value="Cell_div_Cdc14"/>
</dbReference>
<evidence type="ECO:0000256" key="2">
    <source>
        <dbReference type="SAM" id="MobiDB-lite"/>
    </source>
</evidence>
<dbReference type="Pfam" id="PF08045">
    <property type="entry name" value="CDC14"/>
    <property type="match status" value="2"/>
</dbReference>
<proteinExistence type="predicted"/>
<feature type="compositionally biased region" description="Low complexity" evidence="2">
    <location>
        <begin position="152"/>
        <end position="161"/>
    </location>
</feature>
<feature type="region of interest" description="Disordered" evidence="2">
    <location>
        <begin position="550"/>
        <end position="570"/>
    </location>
</feature>
<dbReference type="PANTHER" id="PTHR34065">
    <property type="entry name" value="CELL DIVISION CONTROL PROTEIN 14"/>
    <property type="match status" value="1"/>
</dbReference>
<sequence>MQLAELIDPMRDRLQRALDELASSRSTLKSKMKALQSLERELAQACFDTANDAQAKDAFMALQYTFECNIPSHLLPWIVTATARLEALLSKSSADDNRASEAEELVAQLSLSLSLIQGVVLNHEASKHYLGRRSALEILLDLLLASRHVNSSSSSSSSSDSPAPTQAMPSTTPPLTSIVLDTLLCILVDSSKALRAFEEANGVQSIVKILKRAGTPREVRMKCLEFLYFYLLDETPSLESLTSTQPTPPPTAPATPARSLASPPGSASSGVGSAKPKPKPYLNATPMRPSASNSSRFGSSIFPSTSTSSAATSSPTPSGTHVDVDAAKTGGTAALSTSASSNSSAASRSTSGSSSSNHSFSSSMSASTNASSMLGTSPSKAHAHRSKAASPVKVSSSSSSSPTSGSALLPKLVSAKRMLTPITNRQSAMGSTSPPTSPPLSDSPGSASASASASPSAGGRFPQLRSMMMLRKEVDYVPLSPTKPNAPSSSSPVPQPALVSTPTAKTTVGGHKKSLSASASLQMRSRRSGDESGMGMGTPPPLPPLPNARAYTHGHHRHQSSAAGLGKHYSEDVIARRQNELEKEREKELELSLGLTTTAVEKEKKRREQEGGCWKTTEEKKELLGTMLGNVDALVEGVRKAGIWGLG</sequence>
<feature type="region of interest" description="Disordered" evidence="2">
    <location>
        <begin position="152"/>
        <end position="172"/>
    </location>
</feature>
<evidence type="ECO:0000313" key="3">
    <source>
        <dbReference type="EMBL" id="KAG5168879.1"/>
    </source>
</evidence>
<feature type="coiled-coil region" evidence="1">
    <location>
        <begin position="11"/>
        <end position="41"/>
    </location>
</feature>
<organism evidence="3">
    <name type="scientific">Psilocybe cubensis</name>
    <name type="common">Psychedelic mushroom</name>
    <name type="synonym">Stropharia cubensis</name>
    <dbReference type="NCBI Taxonomy" id="181762"/>
    <lineage>
        <taxon>Eukaryota</taxon>
        <taxon>Fungi</taxon>
        <taxon>Dikarya</taxon>
        <taxon>Basidiomycota</taxon>
        <taxon>Agaricomycotina</taxon>
        <taxon>Agaricomycetes</taxon>
        <taxon>Agaricomycetidae</taxon>
        <taxon>Agaricales</taxon>
        <taxon>Agaricineae</taxon>
        <taxon>Strophariaceae</taxon>
        <taxon>Psilocybe</taxon>
    </lineage>
</organism>
<feature type="compositionally biased region" description="Low complexity" evidence="2">
    <location>
        <begin position="297"/>
        <end position="320"/>
    </location>
</feature>
<feature type="compositionally biased region" description="Low complexity" evidence="2">
    <location>
        <begin position="485"/>
        <end position="500"/>
    </location>
</feature>
<keyword evidence="1" id="KW-0175">Coiled coil</keyword>
<protein>
    <submittedName>
        <fullName evidence="3">Uncharacterized protein</fullName>
    </submittedName>
</protein>
<feature type="region of interest" description="Disordered" evidence="2">
    <location>
        <begin position="423"/>
        <end position="461"/>
    </location>
</feature>
<name>A0A8H7Y091_PSICU</name>
<feature type="region of interest" description="Disordered" evidence="2">
    <location>
        <begin position="239"/>
        <end position="411"/>
    </location>
</feature>
<dbReference type="EMBL" id="JAFIQS010000005">
    <property type="protein sequence ID" value="KAG5168879.1"/>
    <property type="molecule type" value="Genomic_DNA"/>
</dbReference>
<dbReference type="PANTHER" id="PTHR34065:SF1">
    <property type="entry name" value="CELL DIVISION CONTROL PROTEIN 14"/>
    <property type="match status" value="1"/>
</dbReference>